<proteinExistence type="predicted"/>
<accession>A0A6J5KPT5</accession>
<protein>
    <submittedName>
        <fullName evidence="1">Uncharacterized protein</fullName>
    </submittedName>
</protein>
<sequence length="41" mass="4728">MMKFIVCLIGWLLIPLAMFAVAFDIAKCWVEAEVNRKAQEK</sequence>
<reference evidence="1" key="1">
    <citation type="submission" date="2020-04" db="EMBL/GenBank/DDBJ databases">
        <authorList>
            <person name="Chiriac C."/>
            <person name="Salcher M."/>
            <person name="Ghai R."/>
            <person name="Kavagutti S V."/>
        </authorList>
    </citation>
    <scope>NUCLEOTIDE SEQUENCE</scope>
</reference>
<organism evidence="1">
    <name type="scientific">uncultured Caudovirales phage</name>
    <dbReference type="NCBI Taxonomy" id="2100421"/>
    <lineage>
        <taxon>Viruses</taxon>
        <taxon>Duplodnaviria</taxon>
        <taxon>Heunggongvirae</taxon>
        <taxon>Uroviricota</taxon>
        <taxon>Caudoviricetes</taxon>
        <taxon>Peduoviridae</taxon>
        <taxon>Maltschvirus</taxon>
        <taxon>Maltschvirus maltsch</taxon>
    </lineage>
</organism>
<name>A0A6J5KPT5_9CAUD</name>
<gene>
    <name evidence="1" type="ORF">UFOVP42_7</name>
</gene>
<evidence type="ECO:0000313" key="1">
    <source>
        <dbReference type="EMBL" id="CAB4123266.1"/>
    </source>
</evidence>
<dbReference type="EMBL" id="LR796169">
    <property type="protein sequence ID" value="CAB4123266.1"/>
    <property type="molecule type" value="Genomic_DNA"/>
</dbReference>